<keyword evidence="2" id="KW-1185">Reference proteome</keyword>
<organism evidence="1 2">
    <name type="scientific">Gossypium australe</name>
    <dbReference type="NCBI Taxonomy" id="47621"/>
    <lineage>
        <taxon>Eukaryota</taxon>
        <taxon>Viridiplantae</taxon>
        <taxon>Streptophyta</taxon>
        <taxon>Embryophyta</taxon>
        <taxon>Tracheophyta</taxon>
        <taxon>Spermatophyta</taxon>
        <taxon>Magnoliopsida</taxon>
        <taxon>eudicotyledons</taxon>
        <taxon>Gunneridae</taxon>
        <taxon>Pentapetalae</taxon>
        <taxon>rosids</taxon>
        <taxon>malvids</taxon>
        <taxon>Malvales</taxon>
        <taxon>Malvaceae</taxon>
        <taxon>Malvoideae</taxon>
        <taxon>Gossypium</taxon>
    </lineage>
</organism>
<accession>A0A5B6VB10</accession>
<reference evidence="2" key="1">
    <citation type="journal article" date="2019" name="Plant Biotechnol. J.">
        <title>Genome sequencing of the Australian wild diploid species Gossypium australe highlights disease resistance and delayed gland morphogenesis.</title>
        <authorList>
            <person name="Cai Y."/>
            <person name="Cai X."/>
            <person name="Wang Q."/>
            <person name="Wang P."/>
            <person name="Zhang Y."/>
            <person name="Cai C."/>
            <person name="Xu Y."/>
            <person name="Wang K."/>
            <person name="Zhou Z."/>
            <person name="Wang C."/>
            <person name="Geng S."/>
            <person name="Li B."/>
            <person name="Dong Q."/>
            <person name="Hou Y."/>
            <person name="Wang H."/>
            <person name="Ai P."/>
            <person name="Liu Z."/>
            <person name="Yi F."/>
            <person name="Sun M."/>
            <person name="An G."/>
            <person name="Cheng J."/>
            <person name="Zhang Y."/>
            <person name="Shi Q."/>
            <person name="Xie Y."/>
            <person name="Shi X."/>
            <person name="Chang Y."/>
            <person name="Huang F."/>
            <person name="Chen Y."/>
            <person name="Hong S."/>
            <person name="Mi L."/>
            <person name="Sun Q."/>
            <person name="Zhang L."/>
            <person name="Zhou B."/>
            <person name="Peng R."/>
            <person name="Zhang X."/>
            <person name="Liu F."/>
        </authorList>
    </citation>
    <scope>NUCLEOTIDE SEQUENCE [LARGE SCALE GENOMIC DNA]</scope>
    <source>
        <strain evidence="2">cv. PA1801</strain>
    </source>
</reference>
<protein>
    <submittedName>
        <fullName evidence="1">Gag protease polyprotein</fullName>
    </submittedName>
</protein>
<dbReference type="Gene3D" id="3.30.420.10">
    <property type="entry name" value="Ribonuclease H-like superfamily/Ribonuclease H"/>
    <property type="match status" value="1"/>
</dbReference>
<dbReference type="OrthoDB" id="115950at2759"/>
<dbReference type="AlphaFoldDB" id="A0A5B6VB10"/>
<dbReference type="SUPFAM" id="SSF53098">
    <property type="entry name" value="Ribonuclease H-like"/>
    <property type="match status" value="1"/>
</dbReference>
<evidence type="ECO:0000313" key="1">
    <source>
        <dbReference type="EMBL" id="KAA3466317.1"/>
    </source>
</evidence>
<dbReference type="GO" id="GO:0008233">
    <property type="term" value="F:peptidase activity"/>
    <property type="evidence" value="ECO:0007669"/>
    <property type="project" value="UniProtKB-KW"/>
</dbReference>
<dbReference type="PANTHER" id="PTHR45835">
    <property type="entry name" value="YALI0A06105P"/>
    <property type="match status" value="1"/>
</dbReference>
<dbReference type="GO" id="GO:0006508">
    <property type="term" value="P:proteolysis"/>
    <property type="evidence" value="ECO:0007669"/>
    <property type="project" value="UniProtKB-KW"/>
</dbReference>
<dbReference type="GO" id="GO:0003676">
    <property type="term" value="F:nucleic acid binding"/>
    <property type="evidence" value="ECO:0007669"/>
    <property type="project" value="InterPro"/>
</dbReference>
<comment type="caution">
    <text evidence="1">The sequence shown here is derived from an EMBL/GenBank/DDBJ whole genome shotgun (WGS) entry which is preliminary data.</text>
</comment>
<dbReference type="InterPro" id="IPR036397">
    <property type="entry name" value="RNaseH_sf"/>
</dbReference>
<proteinExistence type="predicted"/>
<evidence type="ECO:0000313" key="2">
    <source>
        <dbReference type="Proteomes" id="UP000325315"/>
    </source>
</evidence>
<dbReference type="EMBL" id="SMMG02000007">
    <property type="protein sequence ID" value="KAA3466317.1"/>
    <property type="molecule type" value="Genomic_DNA"/>
</dbReference>
<gene>
    <name evidence="1" type="ORF">EPI10_001416</name>
</gene>
<keyword evidence="1" id="KW-0645">Protease</keyword>
<sequence>MHGVPVSIILDRDPKSTSRFWKKLQEALEFEGNWEKYFPLVEFAYNNSFQSSIKMAPYEALYGRKC</sequence>
<dbReference type="PANTHER" id="PTHR45835:SF99">
    <property type="entry name" value="CHROMO DOMAIN-CONTAINING PROTEIN-RELATED"/>
    <property type="match status" value="1"/>
</dbReference>
<dbReference type="InterPro" id="IPR012337">
    <property type="entry name" value="RNaseH-like_sf"/>
</dbReference>
<dbReference type="Proteomes" id="UP000325315">
    <property type="component" value="Unassembled WGS sequence"/>
</dbReference>
<keyword evidence="1" id="KW-0378">Hydrolase</keyword>
<name>A0A5B6VB10_9ROSI</name>